<dbReference type="InterPro" id="IPR038152">
    <property type="entry name" value="Carbam_trans_C_sf"/>
</dbReference>
<feature type="domain" description="Carbamoyltransferase C-terminal" evidence="3">
    <location>
        <begin position="416"/>
        <end position="586"/>
    </location>
</feature>
<dbReference type="Gene3D" id="3.30.420.40">
    <property type="match status" value="2"/>
</dbReference>
<evidence type="ECO:0000259" key="2">
    <source>
        <dbReference type="Pfam" id="PF02543"/>
    </source>
</evidence>
<dbReference type="Gene3D" id="3.90.870.20">
    <property type="entry name" value="Carbamoyltransferase, C-terminal domain"/>
    <property type="match status" value="1"/>
</dbReference>
<dbReference type="Proteomes" id="UP000177235">
    <property type="component" value="Unassembled WGS sequence"/>
</dbReference>
<evidence type="ECO:0000313" key="4">
    <source>
        <dbReference type="EMBL" id="OGE99660.1"/>
    </source>
</evidence>
<evidence type="ECO:0000259" key="3">
    <source>
        <dbReference type="Pfam" id="PF16861"/>
    </source>
</evidence>
<dbReference type="EMBL" id="MFFF01000018">
    <property type="protein sequence ID" value="OGE99660.1"/>
    <property type="molecule type" value="Genomic_DNA"/>
</dbReference>
<dbReference type="GO" id="GO:0003824">
    <property type="term" value="F:catalytic activity"/>
    <property type="evidence" value="ECO:0007669"/>
    <property type="project" value="InterPro"/>
</dbReference>
<dbReference type="InterPro" id="IPR003696">
    <property type="entry name" value="Carbtransf_dom"/>
</dbReference>
<name>A0A1F5QD18_9BACT</name>
<dbReference type="CDD" id="cd24100">
    <property type="entry name" value="ASKHA_NBD_MJ1051-like_N"/>
    <property type="match status" value="1"/>
</dbReference>
<dbReference type="SUPFAM" id="SSF53067">
    <property type="entry name" value="Actin-like ATPase domain"/>
    <property type="match status" value="1"/>
</dbReference>
<gene>
    <name evidence="4" type="ORF">A3J05_00510</name>
</gene>
<dbReference type="InterPro" id="IPR043129">
    <property type="entry name" value="ATPase_NBD"/>
</dbReference>
<comment type="similarity">
    <text evidence="1">Belongs to the NodU/CmcH family.</text>
</comment>
<dbReference type="Pfam" id="PF16861">
    <property type="entry name" value="Carbam_trans_C"/>
    <property type="match status" value="1"/>
</dbReference>
<dbReference type="Pfam" id="PF02543">
    <property type="entry name" value="Carbam_trans_N"/>
    <property type="match status" value="1"/>
</dbReference>
<reference evidence="4 5" key="1">
    <citation type="journal article" date="2016" name="Nat. Commun.">
        <title>Thousands of microbial genomes shed light on interconnected biogeochemical processes in an aquifer system.</title>
        <authorList>
            <person name="Anantharaman K."/>
            <person name="Brown C.T."/>
            <person name="Hug L.A."/>
            <person name="Sharon I."/>
            <person name="Castelle C.J."/>
            <person name="Probst A.J."/>
            <person name="Thomas B.C."/>
            <person name="Singh A."/>
            <person name="Wilkins M.J."/>
            <person name="Karaoz U."/>
            <person name="Brodie E.L."/>
            <person name="Williams K.H."/>
            <person name="Hubbard S.S."/>
            <person name="Banfield J.F."/>
        </authorList>
    </citation>
    <scope>NUCLEOTIDE SEQUENCE [LARGE SCALE GENOMIC DNA]</scope>
</reference>
<evidence type="ECO:0000313" key="5">
    <source>
        <dbReference type="Proteomes" id="UP000177235"/>
    </source>
</evidence>
<proteinExistence type="inferred from homology"/>
<dbReference type="PANTHER" id="PTHR34847:SF1">
    <property type="entry name" value="NODULATION PROTEIN U"/>
    <property type="match status" value="1"/>
</dbReference>
<evidence type="ECO:0000256" key="1">
    <source>
        <dbReference type="ARBA" id="ARBA00006129"/>
    </source>
</evidence>
<dbReference type="InterPro" id="IPR051338">
    <property type="entry name" value="NodU/CmcH_Carbamoyltrnsfr"/>
</dbReference>
<organism evidence="4 5">
    <name type="scientific">Candidatus Doudnabacteria bacterium RIFCSPLOWO2_02_FULL_48_13</name>
    <dbReference type="NCBI Taxonomy" id="1817845"/>
    <lineage>
        <taxon>Bacteria</taxon>
        <taxon>Candidatus Doudnaibacteriota</taxon>
    </lineage>
</organism>
<comment type="caution">
    <text evidence="4">The sequence shown here is derived from an EMBL/GenBank/DDBJ whole genome shotgun (WGS) entry which is preliminary data.</text>
</comment>
<protein>
    <recommendedName>
        <fullName evidence="6">Carbamoyltransferase</fullName>
    </recommendedName>
</protein>
<dbReference type="PANTHER" id="PTHR34847">
    <property type="entry name" value="NODULATION PROTEIN U"/>
    <property type="match status" value="1"/>
</dbReference>
<dbReference type="AlphaFoldDB" id="A0A1F5QD18"/>
<evidence type="ECO:0008006" key="6">
    <source>
        <dbReference type="Google" id="ProtNLM"/>
    </source>
</evidence>
<sequence length="598" mass="67217">MTEKKQYILGINLPLQARCHESGVALIDMDGNVLFAVNEERLSRKKLDGDFPVLSIKSLFEYTGVEPEEIKYVAVPTLNLWQKALRFAEFMWRERRARIFSLSTYRTIWRTLFGGKKPKDYKLNVDQEQETFTLKYFWRDFLKDNFPQAKTVLVDHHLSHAAGAYFTSPWPDALVITADGAGNLLSSIVATGSNGKIKILDKTFLPHSPGSFWGSITKACGFLSGTRHGGKVTGLAAAGDPAKLIDKMREAIWVEDLRFKVREDLFFDSRKLVPSWGSYEPARMKAHLGEPSREDIAAAAQQRLDEVITEVVRNARKQVKFDKVVLAGGVFANVLTNQKILELPEVEDVYIFPAMSDGGLALGAALYALSRQKQLLPKPLKTAYLGPDYSGVQIENYLTKIGAHYTKMTEAAKQVASLINDNKVVALYQGRMEYGPRALGNRSILYAPKDPAVNDWLNKRLRRSEFMPFAPVTLLEKIQECYVGITSDPVAAKYMTITYQCTPSMKQSAPACVHLDGTARPQTIKREDNPCYYDILAEYHKLSGIPTIINTSYNMHEEPIVCTPEDAVRAFADSGIDYLVMENYLLAISENENLRSRL</sequence>
<dbReference type="InterPro" id="IPR031730">
    <property type="entry name" value="Carbam_trans_C"/>
</dbReference>
<feature type="domain" description="Carbamoyltransferase" evidence="2">
    <location>
        <begin position="17"/>
        <end position="366"/>
    </location>
</feature>
<accession>A0A1F5QD18</accession>